<dbReference type="Pfam" id="PF12705">
    <property type="entry name" value="PDDEXK_1"/>
    <property type="match status" value="1"/>
</dbReference>
<evidence type="ECO:0000259" key="1">
    <source>
        <dbReference type="Pfam" id="PF12705"/>
    </source>
</evidence>
<dbReference type="InterPro" id="IPR011604">
    <property type="entry name" value="PDDEXK-like_dom_sf"/>
</dbReference>
<reference evidence="2" key="1">
    <citation type="submission" date="2022-02" db="EMBL/GenBank/DDBJ databases">
        <title>Qipengyuania spongiae sp. nov., isolated from marine sponge.</title>
        <authorList>
            <person name="Li Z."/>
            <person name="Zhang M."/>
        </authorList>
    </citation>
    <scope>NUCLEOTIDE SEQUENCE</scope>
    <source>
        <strain evidence="2">PHS-Z21</strain>
    </source>
</reference>
<dbReference type="InterPro" id="IPR011335">
    <property type="entry name" value="Restrct_endonuc-II-like"/>
</dbReference>
<dbReference type="InterPro" id="IPR027417">
    <property type="entry name" value="P-loop_NTPase"/>
</dbReference>
<gene>
    <name evidence="2" type="primary">addB</name>
    <name evidence="2" type="ORF">L1F33_12935</name>
</gene>
<dbReference type="InterPro" id="IPR014153">
    <property type="entry name" value="Ds_break_AddB"/>
</dbReference>
<dbReference type="Gene3D" id="3.90.320.10">
    <property type="match status" value="1"/>
</dbReference>
<evidence type="ECO:0000313" key="3">
    <source>
        <dbReference type="Proteomes" id="UP001065265"/>
    </source>
</evidence>
<dbReference type="EMBL" id="CP092471">
    <property type="protein sequence ID" value="UVI39122.1"/>
    <property type="molecule type" value="Genomic_DNA"/>
</dbReference>
<dbReference type="Proteomes" id="UP001065265">
    <property type="component" value="Chromosome"/>
</dbReference>
<evidence type="ECO:0000313" key="2">
    <source>
        <dbReference type="EMBL" id="UVI39122.1"/>
    </source>
</evidence>
<feature type="domain" description="PD-(D/E)XK endonuclease-like" evidence="1">
    <location>
        <begin position="739"/>
        <end position="983"/>
    </location>
</feature>
<protein>
    <submittedName>
        <fullName evidence="2">Double-strand break repair protein AddB</fullName>
    </submittedName>
</protein>
<sequence length="1014" mass="111367">MADGAPEPQHPNVYSIAAHRGFADALVAGLVPRYRDADLGLARLTLLLPSSRAQRVMSEAFIRHAGATGENGLLMPRMAVVGDLDLDEALGSLLDPLGASDIPPAVDPQRRLFALAGLIAEEMGDDAPEGATLLRLARETGATMDRLLVEDIGPEQLVDEKVVGIFPDLSAHWQKSLRLFAVVQAKWLAWLNANGVIDAAARRNRLFDHAARRWRAQPPETPIVAAGVTSAAPALARLLRVVADLPQGAVILPDFNLGMAGEVWDELGRAGNRPTPDDTPFGRDDAVTHPQYHLKLLLNRMGVAREEVQPWHRKGMTAAPPERSHAVSSVFLPPQASRAWVDLPAEKRRMAGVRVMQCANPEEEAQAIALLVRQALEEPERRVAVVTPDRALGRRVVHHLARWNVIADDSAGRPLSQTAAGRAFLLAAEVTSEGARPVPVMALLGHPLVDGGMERGVWLRQLRRVERELRGPRLQPGLDPLRVVAAKLAARHDRIAAWWDIAEQALEPLVAADPETPQALADLIDTIAAVCEQLCSDRIWAREDGRALARFVEEFRQHAREADFAIAPRHLATALSDAMAQHAVRPPYGGHSRVQILGLLEARMNRADLVICGGLNEGVWPARGSVDALLAPAILRTLGVPGADFRIGLAAHDLAGALGAPEVVLSRAARDESGPAIPSRFLLRVQALLHDPRGREDLADRHRESTAVDWARAMFRAEPTPAYPRPRPMPSSEQRDLDISATALDRLLGDPYQFYAQRILQLSDIDALDAEPDALWQGNVAHKVLQLWHEARKNDPTARIRPIMEQVLAAEHADPLIRGLWQPRLEKALEWIEETVSAYDDRTVLAVETKGEMQFDGVRVHGRADRIDRLPGGGLGIVDYKTGSPPSAAMVAEGFALQLGILGLIAERDGFDDLHGEPERYEYWSLGKAKSPDNPYGFGYVETPLRVGLKKTGLELDDFLPETARFLREAIAKYIRGDAPFTARENPDYPAYDTYDQLMRLEEWLPHLDAENAQ</sequence>
<dbReference type="SUPFAM" id="SSF52980">
    <property type="entry name" value="Restriction endonuclease-like"/>
    <property type="match status" value="1"/>
</dbReference>
<dbReference type="SUPFAM" id="SSF52540">
    <property type="entry name" value="P-loop containing nucleoside triphosphate hydrolases"/>
    <property type="match status" value="1"/>
</dbReference>
<proteinExistence type="predicted"/>
<dbReference type="RefSeq" id="WP_265558303.1">
    <property type="nucleotide sequence ID" value="NZ_CP092471.1"/>
</dbReference>
<dbReference type="NCBIfam" id="TIGR02786">
    <property type="entry name" value="addB_alphas"/>
    <property type="match status" value="1"/>
</dbReference>
<name>A0ABY5SX47_9SPHN</name>
<dbReference type="InterPro" id="IPR038726">
    <property type="entry name" value="PDDEXK_AddAB-type"/>
</dbReference>
<keyword evidence="3" id="KW-1185">Reference proteome</keyword>
<accession>A0ABY5SX47</accession>
<organism evidence="2 3">
    <name type="scientific">Qipengyuania spongiae</name>
    <dbReference type="NCBI Taxonomy" id="2909673"/>
    <lineage>
        <taxon>Bacteria</taxon>
        <taxon>Pseudomonadati</taxon>
        <taxon>Pseudomonadota</taxon>
        <taxon>Alphaproteobacteria</taxon>
        <taxon>Sphingomonadales</taxon>
        <taxon>Erythrobacteraceae</taxon>
        <taxon>Qipengyuania</taxon>
    </lineage>
</organism>